<dbReference type="KEGG" id="mtr:11437702"/>
<dbReference type="Gene3D" id="3.30.420.40">
    <property type="match status" value="2"/>
</dbReference>
<dbReference type="OMA" id="NDIILWP"/>
<dbReference type="GO" id="GO:0005524">
    <property type="term" value="F:ATP binding"/>
    <property type="evidence" value="ECO:0007669"/>
    <property type="project" value="UniProtKB-KW"/>
</dbReference>
<reference evidence="7" key="3">
    <citation type="submission" date="2015-04" db="UniProtKB">
        <authorList>
            <consortium name="EnsemblPlants"/>
        </authorList>
    </citation>
    <scope>IDENTIFICATION</scope>
    <source>
        <strain evidence="7">cv. Jemalong A17</strain>
    </source>
</reference>
<dbReference type="Gene3D" id="1.20.1270.10">
    <property type="match status" value="1"/>
</dbReference>
<evidence type="ECO:0000256" key="3">
    <source>
        <dbReference type="ARBA" id="ARBA00022840"/>
    </source>
</evidence>
<keyword evidence="2 4" id="KW-0547">Nucleotide-binding</keyword>
<reference evidence="5 8" key="2">
    <citation type="journal article" date="2014" name="BMC Genomics">
        <title>An improved genome release (version Mt4.0) for the model legume Medicago truncatula.</title>
        <authorList>
            <person name="Tang H."/>
            <person name="Krishnakumar V."/>
            <person name="Bidwell S."/>
            <person name="Rosen B."/>
            <person name="Chan A."/>
            <person name="Zhou S."/>
            <person name="Gentzbittel L."/>
            <person name="Childs K.L."/>
            <person name="Yandell M."/>
            <person name="Gundlach H."/>
            <person name="Mayer K.F."/>
            <person name="Schwartz D.C."/>
            <person name="Town C.D."/>
        </authorList>
    </citation>
    <scope>GENOME REANNOTATION</scope>
    <source>
        <strain evidence="7 8">cv. Jemalong A17</strain>
    </source>
</reference>
<dbReference type="SUPFAM" id="SSF100934">
    <property type="entry name" value="Heat shock protein 70kD (HSP70), C-terminal subdomain"/>
    <property type="match status" value="1"/>
</dbReference>
<dbReference type="PROSITE" id="PS00297">
    <property type="entry name" value="HSP70_1"/>
    <property type="match status" value="1"/>
</dbReference>
<reference evidence="6" key="5">
    <citation type="journal article" date="2018" name="Nat. Plants">
        <title>Whole-genome landscape of Medicago truncatula symbiotic genes.</title>
        <authorList>
            <person name="Pecrix Y."/>
            <person name="Gamas P."/>
            <person name="Carrere S."/>
        </authorList>
    </citation>
    <scope>NUCLEOTIDE SEQUENCE</scope>
    <source>
        <tissue evidence="6">Leaves</tissue>
    </source>
</reference>
<dbReference type="FunFam" id="2.60.34.10:FF:000012">
    <property type="entry name" value="Heat shock 70 kDa protein"/>
    <property type="match status" value="1"/>
</dbReference>
<dbReference type="PROSITE" id="PS01036">
    <property type="entry name" value="HSP70_3"/>
    <property type="match status" value="1"/>
</dbReference>
<dbReference type="Gene3D" id="2.60.34.10">
    <property type="entry name" value="Substrate Binding Domain Of DNAk, Chain A, domain 1"/>
    <property type="match status" value="1"/>
</dbReference>
<evidence type="ECO:0000313" key="6">
    <source>
        <dbReference type="EMBL" id="RHN73473.1"/>
    </source>
</evidence>
<evidence type="ECO:0000256" key="1">
    <source>
        <dbReference type="ARBA" id="ARBA00007381"/>
    </source>
</evidence>
<dbReference type="EMBL" id="CM001218">
    <property type="protein sequence ID" value="AES65351.1"/>
    <property type="molecule type" value="Genomic_DNA"/>
</dbReference>
<name>G7IGB3_MEDTR</name>
<dbReference type="EnsemblPlants" id="AES65351">
    <property type="protein sequence ID" value="AES65351"/>
    <property type="gene ID" value="MTR_2g038260"/>
</dbReference>
<dbReference type="InterPro" id="IPR018181">
    <property type="entry name" value="Heat_shock_70_CS"/>
</dbReference>
<evidence type="ECO:0000313" key="8">
    <source>
        <dbReference type="Proteomes" id="UP000002051"/>
    </source>
</evidence>
<dbReference type="GO" id="GO:0005737">
    <property type="term" value="C:cytoplasm"/>
    <property type="evidence" value="ECO:0000318"/>
    <property type="project" value="GO_Central"/>
</dbReference>
<dbReference type="InterPro" id="IPR029047">
    <property type="entry name" value="HSP70_peptide-bd_sf"/>
</dbReference>
<dbReference type="PROSITE" id="PS00329">
    <property type="entry name" value="HSP70_2"/>
    <property type="match status" value="1"/>
</dbReference>
<gene>
    <name evidence="7" type="primary">11437702</name>
    <name evidence="5" type="ordered locus">MTR_2g038260</name>
    <name evidence="6" type="ORF">MtrunA17_Chr2g0298851</name>
</gene>
<dbReference type="Gene3D" id="3.90.640.10">
    <property type="entry name" value="Actin, Chain A, domain 4"/>
    <property type="match status" value="1"/>
</dbReference>
<dbReference type="SUPFAM" id="SSF100920">
    <property type="entry name" value="Heat shock protein 70kD (HSP70), peptide-binding domain"/>
    <property type="match status" value="1"/>
</dbReference>
<dbReference type="SUPFAM" id="SSF53067">
    <property type="entry name" value="Actin-like ATPase domain"/>
    <property type="match status" value="2"/>
</dbReference>
<keyword evidence="3 4" id="KW-0067">ATP-binding</keyword>
<dbReference type="STRING" id="3880.G7IGB3"/>
<dbReference type="NCBIfam" id="NF001413">
    <property type="entry name" value="PRK00290.1"/>
    <property type="match status" value="1"/>
</dbReference>
<organism evidence="5 8">
    <name type="scientific">Medicago truncatula</name>
    <name type="common">Barrel medic</name>
    <name type="synonym">Medicago tribuloides</name>
    <dbReference type="NCBI Taxonomy" id="3880"/>
    <lineage>
        <taxon>Eukaryota</taxon>
        <taxon>Viridiplantae</taxon>
        <taxon>Streptophyta</taxon>
        <taxon>Embryophyta</taxon>
        <taxon>Tracheophyta</taxon>
        <taxon>Spermatophyta</taxon>
        <taxon>Magnoliopsida</taxon>
        <taxon>eudicotyledons</taxon>
        <taxon>Gunneridae</taxon>
        <taxon>Pentapetalae</taxon>
        <taxon>rosids</taxon>
        <taxon>fabids</taxon>
        <taxon>Fabales</taxon>
        <taxon>Fabaceae</taxon>
        <taxon>Papilionoideae</taxon>
        <taxon>50 kb inversion clade</taxon>
        <taxon>NPAAA clade</taxon>
        <taxon>Hologalegina</taxon>
        <taxon>IRL clade</taxon>
        <taxon>Trifolieae</taxon>
        <taxon>Medicago</taxon>
    </lineage>
</organism>
<dbReference type="eggNOG" id="KOG0101">
    <property type="taxonomic scope" value="Eukaryota"/>
</dbReference>
<dbReference type="Pfam" id="PF00012">
    <property type="entry name" value="HSP70"/>
    <property type="match status" value="1"/>
</dbReference>
<evidence type="ECO:0000313" key="5">
    <source>
        <dbReference type="EMBL" id="AES65351.1"/>
    </source>
</evidence>
<dbReference type="Proteomes" id="UP000265566">
    <property type="component" value="Chromosome 2"/>
</dbReference>
<protein>
    <submittedName>
        <fullName evidence="5">Heat shock cognate 70 kDa-like protein</fullName>
    </submittedName>
    <submittedName>
        <fullName evidence="6">Putative Heat shock protein 70 family</fullName>
    </submittedName>
</protein>
<dbReference type="InterPro" id="IPR013126">
    <property type="entry name" value="Hsp_70_fam"/>
</dbReference>
<dbReference type="FunFam" id="3.30.30.30:FF:000019">
    <property type="entry name" value="Heat shock 70 kDa protein"/>
    <property type="match status" value="1"/>
</dbReference>
<dbReference type="PRINTS" id="PR00301">
    <property type="entry name" value="HEATSHOCK70"/>
</dbReference>
<dbReference type="Proteomes" id="UP000002051">
    <property type="component" value="Chromosome 2"/>
</dbReference>
<reference evidence="9" key="4">
    <citation type="journal article" date="2018" name="Nat. Plants">
        <title>Whole-genome landscape of Medicago truncatula symbiotic genes.</title>
        <authorList>
            <person name="Pecrix Y."/>
            <person name="Staton S.E."/>
            <person name="Sallet E."/>
            <person name="Lelandais-Briere C."/>
            <person name="Moreau S."/>
            <person name="Carrere S."/>
            <person name="Blein T."/>
            <person name="Jardinaud M.F."/>
            <person name="Latrasse D."/>
            <person name="Zouine M."/>
            <person name="Zahm M."/>
            <person name="Kreplak J."/>
            <person name="Mayjonade B."/>
            <person name="Satge C."/>
            <person name="Perez M."/>
            <person name="Cauet S."/>
            <person name="Marande W."/>
            <person name="Chantry-Darmon C."/>
            <person name="Lopez-Roques C."/>
            <person name="Bouchez O."/>
            <person name="Berard A."/>
            <person name="Debelle F."/>
            <person name="Munos S."/>
            <person name="Bendahmane A."/>
            <person name="Berges H."/>
            <person name="Niebel A."/>
            <person name="Buitink J."/>
            <person name="Frugier F."/>
            <person name="Benhamed M."/>
            <person name="Crespi M."/>
            <person name="Gouzy J."/>
            <person name="Gamas P."/>
        </authorList>
    </citation>
    <scope>NUCLEOTIDE SEQUENCE [LARGE SCALE GENOMIC DNA]</scope>
    <source>
        <strain evidence="9">cv. Jemalong A17</strain>
    </source>
</reference>
<dbReference type="HOGENOM" id="CLU_005965_2_1_1"/>
<dbReference type="InterPro" id="IPR029048">
    <property type="entry name" value="HSP70_C_sf"/>
</dbReference>
<dbReference type="InterPro" id="IPR043129">
    <property type="entry name" value="ATPase_NBD"/>
</dbReference>
<dbReference type="GO" id="GO:0140662">
    <property type="term" value="F:ATP-dependent protein folding chaperone"/>
    <property type="evidence" value="ECO:0007669"/>
    <property type="project" value="InterPro"/>
</dbReference>
<keyword evidence="8" id="KW-1185">Reference proteome</keyword>
<dbReference type="Gramene" id="rna9289">
    <property type="protein sequence ID" value="RHN73473.1"/>
    <property type="gene ID" value="gene9289"/>
</dbReference>
<dbReference type="FunFam" id="3.30.420.40:FF:000026">
    <property type="entry name" value="Heat shock protein 70"/>
    <property type="match status" value="1"/>
</dbReference>
<proteinExistence type="inferred from homology"/>
<dbReference type="GO" id="GO:0044183">
    <property type="term" value="F:protein folding chaperone"/>
    <property type="evidence" value="ECO:0000318"/>
    <property type="project" value="GO_Central"/>
</dbReference>
<dbReference type="OrthoDB" id="1400057at2759"/>
<dbReference type="GO" id="GO:0016887">
    <property type="term" value="F:ATP hydrolysis activity"/>
    <property type="evidence" value="ECO:0000318"/>
    <property type="project" value="GO_Central"/>
</dbReference>
<dbReference type="GO" id="GO:0042026">
    <property type="term" value="P:protein refolding"/>
    <property type="evidence" value="ECO:0000318"/>
    <property type="project" value="GO_Central"/>
</dbReference>
<evidence type="ECO:0000313" key="9">
    <source>
        <dbReference type="Proteomes" id="UP000265566"/>
    </source>
</evidence>
<reference evidence="5 8" key="1">
    <citation type="journal article" date="2011" name="Nature">
        <title>The Medicago genome provides insight into the evolution of rhizobial symbioses.</title>
        <authorList>
            <person name="Young N.D."/>
            <person name="Debelle F."/>
            <person name="Oldroyd G.E."/>
            <person name="Geurts R."/>
            <person name="Cannon S.B."/>
            <person name="Udvardi M.K."/>
            <person name="Benedito V.A."/>
            <person name="Mayer K.F."/>
            <person name="Gouzy J."/>
            <person name="Schoof H."/>
            <person name="Van de Peer Y."/>
            <person name="Proost S."/>
            <person name="Cook D.R."/>
            <person name="Meyers B.C."/>
            <person name="Spannagl M."/>
            <person name="Cheung F."/>
            <person name="De Mita S."/>
            <person name="Krishnakumar V."/>
            <person name="Gundlach H."/>
            <person name="Zhou S."/>
            <person name="Mudge J."/>
            <person name="Bharti A.K."/>
            <person name="Murray J.D."/>
            <person name="Naoumkina M.A."/>
            <person name="Rosen B."/>
            <person name="Silverstein K.A."/>
            <person name="Tang H."/>
            <person name="Rombauts S."/>
            <person name="Zhao P.X."/>
            <person name="Zhou P."/>
            <person name="Barbe V."/>
            <person name="Bardou P."/>
            <person name="Bechner M."/>
            <person name="Bellec A."/>
            <person name="Berger A."/>
            <person name="Berges H."/>
            <person name="Bidwell S."/>
            <person name="Bisseling T."/>
            <person name="Choisne N."/>
            <person name="Couloux A."/>
            <person name="Denny R."/>
            <person name="Deshpande S."/>
            <person name="Dai X."/>
            <person name="Doyle J.J."/>
            <person name="Dudez A.M."/>
            <person name="Farmer A.D."/>
            <person name="Fouteau S."/>
            <person name="Franken C."/>
            <person name="Gibelin C."/>
            <person name="Gish J."/>
            <person name="Goldstein S."/>
            <person name="Gonzalez A.J."/>
            <person name="Green P.J."/>
            <person name="Hallab A."/>
            <person name="Hartog M."/>
            <person name="Hua A."/>
            <person name="Humphray S.J."/>
            <person name="Jeong D.H."/>
            <person name="Jing Y."/>
            <person name="Jocker A."/>
            <person name="Kenton S.M."/>
            <person name="Kim D.J."/>
            <person name="Klee K."/>
            <person name="Lai H."/>
            <person name="Lang C."/>
            <person name="Lin S."/>
            <person name="Macmil S.L."/>
            <person name="Magdelenat G."/>
            <person name="Matthews L."/>
            <person name="McCorrison J."/>
            <person name="Monaghan E.L."/>
            <person name="Mun J.H."/>
            <person name="Najar F.Z."/>
            <person name="Nicholson C."/>
            <person name="Noirot C."/>
            <person name="O'Bleness M."/>
            <person name="Paule C.R."/>
            <person name="Poulain J."/>
            <person name="Prion F."/>
            <person name="Qin B."/>
            <person name="Qu C."/>
            <person name="Retzel E.F."/>
            <person name="Riddle C."/>
            <person name="Sallet E."/>
            <person name="Samain S."/>
            <person name="Samson N."/>
            <person name="Sanders I."/>
            <person name="Saurat O."/>
            <person name="Scarpelli C."/>
            <person name="Schiex T."/>
            <person name="Segurens B."/>
            <person name="Severin A.J."/>
            <person name="Sherrier D.J."/>
            <person name="Shi R."/>
            <person name="Sims S."/>
            <person name="Singer S.R."/>
            <person name="Sinharoy S."/>
            <person name="Sterck L."/>
            <person name="Viollet A."/>
            <person name="Wang B.B."/>
            <person name="Wang K."/>
            <person name="Wang M."/>
            <person name="Wang X."/>
            <person name="Warfsmann J."/>
            <person name="Weissenbach J."/>
            <person name="White D.D."/>
            <person name="White J.D."/>
            <person name="Wiley G.B."/>
            <person name="Wincker P."/>
            <person name="Xing Y."/>
            <person name="Yang L."/>
            <person name="Yao Z."/>
            <person name="Ying F."/>
            <person name="Zhai J."/>
            <person name="Zhou L."/>
            <person name="Zuber A."/>
            <person name="Denarie J."/>
            <person name="Dixon R.A."/>
            <person name="May G.D."/>
            <person name="Schwartz D.C."/>
            <person name="Rogers J."/>
            <person name="Quetier F."/>
            <person name="Town C.D."/>
            <person name="Roe B.A."/>
        </authorList>
    </citation>
    <scope>NUCLEOTIDE SEQUENCE [LARGE SCALE GENOMIC DNA]</scope>
    <source>
        <strain evidence="5">A17</strain>
        <strain evidence="7 8">cv. Jemalong A17</strain>
    </source>
</reference>
<evidence type="ECO:0000256" key="4">
    <source>
        <dbReference type="RuleBase" id="RU003322"/>
    </source>
</evidence>
<dbReference type="Gene3D" id="3.30.30.30">
    <property type="match status" value="1"/>
</dbReference>
<dbReference type="GO" id="GO:0031072">
    <property type="term" value="F:heat shock protein binding"/>
    <property type="evidence" value="ECO:0000318"/>
    <property type="project" value="GO_Central"/>
</dbReference>
<sequence>MAKKHEGRAVGIDLGTTYSCVAVWMDRHNRAEIIHNDQGNRTTPSFVAFTHDQRLIGDAAKNQVAANPQNTIFDAKRLIGRKFSDPVVQNDIILWPFKVIAGVNDKPMITLQYKGQESQFCAEEISSMILTKMREVAEAFMESPVKNAVVTVPAYFNDSQRKATIDAGAIAGLNVIRIINEPTAAAIAYGLDKRSDCDGKRNIFVFDLGGGTFDVSILTIKGDVFEVKATAGNTHLGGEDFDNRTVNYFVEEFQKKNKVDISGNSRALRRLRTACERAKRTLSFAFVTTVEVDSLFQGIDFSSSITRAKFEEINMDLFNECMKTVENCLRDSKMHIGDIDDVVLVGGSSRIPKVQDLLQDFFKGKDLCKSINPDEAVAYGAAVQAAILSEGFKNVPDLVLRDVTPLSLGILADVDHVMSVVIPRNTSIPVAKIKRFFTAKDNQCKVSINVYEGERARAADNNLLGFFSLSCVPGAPRGQPLDVCFDLDENGILTVSAKEVSTGNTNKITITNEKERLSTLEIKKMIEEAERYHVEDKKFLQKAKVMNALDYCVYNMKNALKKDVNLKLSSQEIEKINNAITVATSLLDKNNKQNETDVLEFHLKEMESMLKYVIAKTG</sequence>
<dbReference type="AlphaFoldDB" id="G7IGB3"/>
<dbReference type="PANTHER" id="PTHR19375">
    <property type="entry name" value="HEAT SHOCK PROTEIN 70KDA"/>
    <property type="match status" value="1"/>
</dbReference>
<dbReference type="EMBL" id="PSQE01000002">
    <property type="protein sequence ID" value="RHN73473.1"/>
    <property type="molecule type" value="Genomic_DNA"/>
</dbReference>
<dbReference type="PaxDb" id="3880-AES65351"/>
<keyword evidence="5" id="KW-0346">Stress response</keyword>
<accession>G7IGB3</accession>
<evidence type="ECO:0000256" key="2">
    <source>
        <dbReference type="ARBA" id="ARBA00022741"/>
    </source>
</evidence>
<comment type="similarity">
    <text evidence="1 4">Belongs to the heat shock protein 70 family.</text>
</comment>
<dbReference type="FunFam" id="3.90.640.10:FF:000002">
    <property type="entry name" value="Heat shock 70 kDa"/>
    <property type="match status" value="1"/>
</dbReference>
<evidence type="ECO:0000313" key="7">
    <source>
        <dbReference type="EnsemblPlants" id="AES65351"/>
    </source>
</evidence>